<comment type="subcellular location">
    <subcellularLocation>
        <location evidence="1">Mitochondrion</location>
    </subcellularLocation>
</comment>
<dbReference type="InterPro" id="IPR043128">
    <property type="entry name" value="Rev_trsase/Diguanyl_cyclase"/>
</dbReference>
<reference evidence="4" key="1">
    <citation type="journal article" date="2011" name="Genetics">
        <title>Massive changes in genome architecture accompany the transition to self-fertility in the filamentous fungus Neurospora tetrasperma.</title>
        <authorList>
            <person name="Ellison C.E."/>
            <person name="Stajich J.E."/>
            <person name="Jacobson D.J."/>
            <person name="Natvig D.O."/>
            <person name="Lapidus A."/>
            <person name="Foster B."/>
            <person name="Aerts A."/>
            <person name="Riley R."/>
            <person name="Lindquist E.A."/>
            <person name="Grigoriev I.V."/>
            <person name="Taylor J.W."/>
        </authorList>
    </citation>
    <scope>NUCLEOTIDE SEQUENCE [LARGE SCALE GENOMIC DNA]</scope>
    <source>
        <strain evidence="4">FGSC 2508 / P0657</strain>
    </source>
</reference>
<evidence type="ECO:0000313" key="3">
    <source>
        <dbReference type="EMBL" id="EGO54642.1"/>
    </source>
</evidence>
<dbReference type="RefSeq" id="XP_009853890.1">
    <property type="nucleotide sequence ID" value="XM_009855588.1"/>
</dbReference>
<keyword evidence="2" id="KW-0496">Mitochondrion</keyword>
<organism evidence="3 4">
    <name type="scientific">Neurospora tetrasperma (strain FGSC 2508 / ATCC MYA-4615 / P0657)</name>
    <dbReference type="NCBI Taxonomy" id="510951"/>
    <lineage>
        <taxon>Eukaryota</taxon>
        <taxon>Fungi</taxon>
        <taxon>Dikarya</taxon>
        <taxon>Ascomycota</taxon>
        <taxon>Pezizomycotina</taxon>
        <taxon>Sordariomycetes</taxon>
        <taxon>Sordariomycetidae</taxon>
        <taxon>Sordariales</taxon>
        <taxon>Sordariaceae</taxon>
        <taxon>Neurospora</taxon>
    </lineage>
</organism>
<dbReference type="GeneID" id="20828238"/>
<dbReference type="Gene3D" id="3.30.70.270">
    <property type="match status" value="1"/>
</dbReference>
<evidence type="ECO:0000256" key="1">
    <source>
        <dbReference type="ARBA" id="ARBA00004173"/>
    </source>
</evidence>
<dbReference type="InterPro" id="IPR043502">
    <property type="entry name" value="DNA/RNA_pol_sf"/>
</dbReference>
<evidence type="ECO:0000256" key="2">
    <source>
        <dbReference type="ARBA" id="ARBA00023128"/>
    </source>
</evidence>
<gene>
    <name evidence="3" type="ORF">NEUTE1DRAFT_49881</name>
</gene>
<dbReference type="KEGG" id="nte:NEUTE1DRAFT49881"/>
<evidence type="ECO:0000313" key="4">
    <source>
        <dbReference type="Proteomes" id="UP000008065"/>
    </source>
</evidence>
<sequence length="50" mass="6150">FQNFINNILYNTLNKFATIYLNNILIYLNNKEDYIKYISNILDRLKYSRL</sequence>
<dbReference type="HOGENOM" id="CLU_000384_33_7_1"/>
<accession>F8MV17</accession>
<dbReference type="VEuPathDB" id="FungiDB:NEUTE1DRAFT_49881"/>
<name>F8MV17_NEUT8</name>
<dbReference type="Proteomes" id="UP000008065">
    <property type="component" value="Unassembled WGS sequence"/>
</dbReference>
<dbReference type="EMBL" id="GL891307">
    <property type="protein sequence ID" value="EGO54642.1"/>
    <property type="molecule type" value="Genomic_DNA"/>
</dbReference>
<evidence type="ECO:0008006" key="5">
    <source>
        <dbReference type="Google" id="ProtNLM"/>
    </source>
</evidence>
<dbReference type="SUPFAM" id="SSF56672">
    <property type="entry name" value="DNA/RNA polymerases"/>
    <property type="match status" value="1"/>
</dbReference>
<feature type="non-terminal residue" evidence="3">
    <location>
        <position position="1"/>
    </location>
</feature>
<dbReference type="GO" id="GO:0005739">
    <property type="term" value="C:mitochondrion"/>
    <property type="evidence" value="ECO:0007669"/>
    <property type="project" value="UniProtKB-SubCell"/>
</dbReference>
<dbReference type="AlphaFoldDB" id="F8MV17"/>
<keyword evidence="4" id="KW-1185">Reference proteome</keyword>
<proteinExistence type="predicted"/>
<protein>
    <recommendedName>
        <fullName evidence="5">Reverse transcriptase domain-containing protein</fullName>
    </recommendedName>
</protein>